<organism evidence="2 3">
    <name type="scientific">Symbiodinium microadriaticum</name>
    <name type="common">Dinoflagellate</name>
    <name type="synonym">Zooxanthella microadriatica</name>
    <dbReference type="NCBI Taxonomy" id="2951"/>
    <lineage>
        <taxon>Eukaryota</taxon>
        <taxon>Sar</taxon>
        <taxon>Alveolata</taxon>
        <taxon>Dinophyceae</taxon>
        <taxon>Suessiales</taxon>
        <taxon>Symbiodiniaceae</taxon>
        <taxon>Symbiodinium</taxon>
    </lineage>
</organism>
<evidence type="ECO:0000313" key="2">
    <source>
        <dbReference type="EMBL" id="OLP96506.1"/>
    </source>
</evidence>
<name>A0A1Q9DMW3_SYMMI</name>
<sequence>MSGSQLEEVNRKLGTSCFFIEALSEDQRATTTVHIHLCLQAIVYENMIIPGSEDSVDAFGDMEETLKRVYVDNIKEILELVPRPPVVMINHDPRFYAFAHPKLRRREGFQGYDRACSFVAMELRLRGCVVVHGSSFWCKLVSSLHQAEYGTHVISAEQVASNDLHHHHHRAFATYEKQLFYEKMIARSSDDVLLDSSQGVDVPRLVPEEVLEPDEQPDEENEIPEPPQDSNVANAIKAKAWDALGLLFNGDIWVNENIAGKICILCGSPDHVFADCRADDQLRQQITTAFNHVKKAIEAHPETLAFPGTSPAPRPLRRERASGSNDNMDVESVASSGRRPKAKARPRRREISHPGGIFITRYENGKILSQVVRRRRGDYNYVCGENISEMGLRNHDAVLDCIQTSSSPRDIALPQRGDRSLFERSQS</sequence>
<comment type="caution">
    <text evidence="2">The sequence shown here is derived from an EMBL/GenBank/DDBJ whole genome shotgun (WGS) entry which is preliminary data.</text>
</comment>
<proteinExistence type="predicted"/>
<accession>A0A1Q9DMW3</accession>
<dbReference type="Proteomes" id="UP000186817">
    <property type="component" value="Unassembled WGS sequence"/>
</dbReference>
<feature type="compositionally biased region" description="Acidic residues" evidence="1">
    <location>
        <begin position="209"/>
        <end position="223"/>
    </location>
</feature>
<reference evidence="2 3" key="1">
    <citation type="submission" date="2016-02" db="EMBL/GenBank/DDBJ databases">
        <title>Genome analysis of coral dinoflagellate symbionts highlights evolutionary adaptations to a symbiotic lifestyle.</title>
        <authorList>
            <person name="Aranda M."/>
            <person name="Li Y."/>
            <person name="Liew Y.J."/>
            <person name="Baumgarten S."/>
            <person name="Simakov O."/>
            <person name="Wilson M."/>
            <person name="Piel J."/>
            <person name="Ashoor H."/>
            <person name="Bougouffa S."/>
            <person name="Bajic V.B."/>
            <person name="Ryu T."/>
            <person name="Ravasi T."/>
            <person name="Bayer T."/>
            <person name="Micklem G."/>
            <person name="Kim H."/>
            <person name="Bhak J."/>
            <person name="Lajeunesse T.C."/>
            <person name="Voolstra C.R."/>
        </authorList>
    </citation>
    <scope>NUCLEOTIDE SEQUENCE [LARGE SCALE GENOMIC DNA]</scope>
    <source>
        <strain evidence="2 3">CCMP2467</strain>
    </source>
</reference>
<protein>
    <submittedName>
        <fullName evidence="2">Uncharacterized protein</fullName>
    </submittedName>
</protein>
<dbReference type="AlphaFoldDB" id="A0A1Q9DMW3"/>
<feature type="region of interest" description="Disordered" evidence="1">
    <location>
        <begin position="205"/>
        <end position="230"/>
    </location>
</feature>
<evidence type="ECO:0000313" key="3">
    <source>
        <dbReference type="Proteomes" id="UP000186817"/>
    </source>
</evidence>
<gene>
    <name evidence="2" type="ORF">AK812_SmicGene21252</name>
</gene>
<feature type="region of interest" description="Disordered" evidence="1">
    <location>
        <begin position="303"/>
        <end position="350"/>
    </location>
</feature>
<feature type="compositionally biased region" description="Basic residues" evidence="1">
    <location>
        <begin position="338"/>
        <end position="350"/>
    </location>
</feature>
<keyword evidence="3" id="KW-1185">Reference proteome</keyword>
<dbReference type="EMBL" id="LSRX01000464">
    <property type="protein sequence ID" value="OLP96506.1"/>
    <property type="molecule type" value="Genomic_DNA"/>
</dbReference>
<evidence type="ECO:0000256" key="1">
    <source>
        <dbReference type="SAM" id="MobiDB-lite"/>
    </source>
</evidence>